<proteinExistence type="predicted"/>
<feature type="transmembrane region" description="Helical" evidence="1">
    <location>
        <begin position="50"/>
        <end position="70"/>
    </location>
</feature>
<organism evidence="2 3">
    <name type="scientific">Flavobacterium sediminis</name>
    <dbReference type="NCBI Taxonomy" id="2201181"/>
    <lineage>
        <taxon>Bacteria</taxon>
        <taxon>Pseudomonadati</taxon>
        <taxon>Bacteroidota</taxon>
        <taxon>Flavobacteriia</taxon>
        <taxon>Flavobacteriales</taxon>
        <taxon>Flavobacteriaceae</taxon>
        <taxon>Flavobacterium</taxon>
    </lineage>
</organism>
<sequence length="148" mass="17599">MDKEHIILTSNDDSITLTNFRVIQKSSDLNKEILLKDIVSNEIVKKKSHYYLVLTCIFTSLSIFTLYSILESKKLQNMPLFYFVFILFLISIYLYLSRIDKYLKISGKYNFIEFSIKNLNESNLNKFRNTLLIESENRKKNNFSDRKL</sequence>
<dbReference type="RefSeq" id="WP_109570317.1">
    <property type="nucleotide sequence ID" value="NZ_CP029463.1"/>
</dbReference>
<accession>A0A2U8QY32</accession>
<reference evidence="2 3" key="1">
    <citation type="submission" date="2018-05" db="EMBL/GenBank/DDBJ databases">
        <title>Flavobacterium sp. MEBiC07310.</title>
        <authorList>
            <person name="Baek K."/>
        </authorList>
    </citation>
    <scope>NUCLEOTIDE SEQUENCE [LARGE SCALE GENOMIC DNA]</scope>
    <source>
        <strain evidence="2 3">MEBiC07310</strain>
    </source>
</reference>
<dbReference type="OrthoDB" id="9857297at2"/>
<keyword evidence="3" id="KW-1185">Reference proteome</keyword>
<name>A0A2U8QY32_9FLAO</name>
<protein>
    <submittedName>
        <fullName evidence="2">Uncharacterized protein</fullName>
    </submittedName>
</protein>
<evidence type="ECO:0000256" key="1">
    <source>
        <dbReference type="SAM" id="Phobius"/>
    </source>
</evidence>
<dbReference type="Proteomes" id="UP000245429">
    <property type="component" value="Chromosome"/>
</dbReference>
<evidence type="ECO:0000313" key="2">
    <source>
        <dbReference type="EMBL" id="AWM14979.1"/>
    </source>
</evidence>
<dbReference type="KEGG" id="fse:DI487_14715"/>
<keyword evidence="1" id="KW-0472">Membrane</keyword>
<dbReference type="AlphaFoldDB" id="A0A2U8QY32"/>
<dbReference type="EMBL" id="CP029463">
    <property type="protein sequence ID" value="AWM14979.1"/>
    <property type="molecule type" value="Genomic_DNA"/>
</dbReference>
<keyword evidence="1" id="KW-0812">Transmembrane</keyword>
<gene>
    <name evidence="2" type="ORF">DI487_14715</name>
</gene>
<keyword evidence="1" id="KW-1133">Transmembrane helix</keyword>
<evidence type="ECO:0000313" key="3">
    <source>
        <dbReference type="Proteomes" id="UP000245429"/>
    </source>
</evidence>
<feature type="transmembrane region" description="Helical" evidence="1">
    <location>
        <begin position="76"/>
        <end position="96"/>
    </location>
</feature>